<dbReference type="RefSeq" id="WP_063970147.1">
    <property type="nucleotide sequence ID" value="NZ_JAMXLT020000037.1"/>
</dbReference>
<keyword evidence="1" id="KW-0732">Signal</keyword>
<evidence type="ECO:0000313" key="3">
    <source>
        <dbReference type="Proteomes" id="UP001204439"/>
    </source>
</evidence>
<protein>
    <recommendedName>
        <fullName evidence="4">T9SS type A sorting domain-containing protein</fullName>
    </recommendedName>
</protein>
<proteinExistence type="predicted"/>
<accession>A0ABU4JLS9</accession>
<feature type="chain" id="PRO_5046158191" description="T9SS type A sorting domain-containing protein" evidence="1">
    <location>
        <begin position="23"/>
        <end position="671"/>
    </location>
</feature>
<evidence type="ECO:0008006" key="4">
    <source>
        <dbReference type="Google" id="ProtNLM"/>
    </source>
</evidence>
<comment type="caution">
    <text evidence="2">The sequence shown here is derived from an EMBL/GenBank/DDBJ whole genome shotgun (WGS) entry which is preliminary data.</text>
</comment>
<reference evidence="2 3" key="1">
    <citation type="submission" date="2023-11" db="EMBL/GenBank/DDBJ databases">
        <title>First isolation, identification, and characterization of non-pathogenic Epilithonimonas ginsengisoli isolated from diseased farmed rainbow trout (Oncorhynchus mykiss) in Chile.</title>
        <authorList>
            <person name="Miranda C.D."/>
            <person name="Irgang R."/>
            <person name="Concha C."/>
            <person name="Rojas R."/>
            <person name="Avendano R."/>
        </authorList>
    </citation>
    <scope>NUCLEOTIDE SEQUENCE [LARGE SCALE GENOMIC DNA]</scope>
    <source>
        <strain evidence="2 3">FP99</strain>
    </source>
</reference>
<dbReference type="Proteomes" id="UP001204439">
    <property type="component" value="Unassembled WGS sequence"/>
</dbReference>
<sequence>MNTMIKKLFLLNLGFFSSMGFSQVLTYVGNSALVTIQPQTLVYNGGGLQTASLSTINNAGNIMLNGIPTGNTTTNPKLIIDPSSTFRIVASTTNAATDYGQLYITGIEQGNISGVVNKEYTSEFLNGPTGNQQTGLPFYNFTTTQLEDAFGAGNLNVTNTTNNSSGRFNIASVFWWNNARARFDQVAKGGTAYDANGNPSAAFISPMTYYILPRRKADGTFFWNPTTEKKTFRGTPASDLTPSNVQMTLTGGYTGGFGVNGNAANFFGERYYSYLDDPFRRSSSWPADYALNLYQLANPFLTNLDLKFIGRTDDDVNNGSDGNRIADLEGVAYYGNSNVNWNVAIGSKYPSPAVVLKISDGYFQAGDVKSTMIKPMGAFIVKLKIDPSQEQTTQTLNLTRTRRFNATSRLLGTDYSVTANKSTSNLEGIDADKIVKQVAVVMYDLDGYELDRTYYAISPSAKNGYSTLATLQAYSGDRRIYTKEEKYDGGLDANYNDKLYINEANEIDFKSKQIPLYIDFADEPYQLKFEVYEKGERVADGLSNGNSFYFKNADGQFVKIVDGDSIAMNGSQQNLGLYYEMPAGGTLGTDNAAKAQTVIAKKDSQWVVRFAKDWKNASVEVYSAAGQLLNSKSQISTCTDYTIPLNYQAKSVFVVKATSDKGEVVIKKIIN</sequence>
<dbReference type="EMBL" id="JAMXLT020000037">
    <property type="protein sequence ID" value="MDW8550627.1"/>
    <property type="molecule type" value="Genomic_DNA"/>
</dbReference>
<keyword evidence="3" id="KW-1185">Reference proteome</keyword>
<evidence type="ECO:0000256" key="1">
    <source>
        <dbReference type="SAM" id="SignalP"/>
    </source>
</evidence>
<feature type="signal peptide" evidence="1">
    <location>
        <begin position="1"/>
        <end position="22"/>
    </location>
</feature>
<organism evidence="2 3">
    <name type="scientific">Epilithonimonas ginsengisoli</name>
    <dbReference type="NCBI Taxonomy" id="1245592"/>
    <lineage>
        <taxon>Bacteria</taxon>
        <taxon>Pseudomonadati</taxon>
        <taxon>Bacteroidota</taxon>
        <taxon>Flavobacteriia</taxon>
        <taxon>Flavobacteriales</taxon>
        <taxon>Weeksellaceae</taxon>
        <taxon>Chryseobacterium group</taxon>
        <taxon>Epilithonimonas</taxon>
    </lineage>
</organism>
<evidence type="ECO:0000313" key="2">
    <source>
        <dbReference type="EMBL" id="MDW8550627.1"/>
    </source>
</evidence>
<gene>
    <name evidence="2" type="ORF">NG800_016995</name>
</gene>
<name>A0ABU4JLS9_9FLAO</name>